<name>A0A0F5JS20_9BACT</name>
<proteinExistence type="predicted"/>
<evidence type="ECO:0000256" key="1">
    <source>
        <dbReference type="ARBA" id="ARBA00022729"/>
    </source>
</evidence>
<dbReference type="PATRIC" id="fig|927665.4.peg.450"/>
<keyword evidence="1" id="KW-0732">Signal</keyword>
<comment type="caution">
    <text evidence="2">The sequence shown here is derived from an EMBL/GenBank/DDBJ whole genome shotgun (WGS) entry which is preliminary data.</text>
</comment>
<dbReference type="HOGENOM" id="CLU_105362_1_0_10"/>
<sequence length="224" mass="25245">MERERKIRIWRGIAFVGFLLCLLFGTRVISQAQNPVSILDKAASAYENSNGITASFELNTRSDVHKVSESFEGTINMKGDKFTLVTPDMITWFDGTTQWTYVERNDEVNVSTPSGEELQFTNPALLLRVYKKGFTPKYIGESTASNGKTAYDIELTPKKKGDIIKVVLQIEKFSNFPASIRIEAKNGVSNTIHISQLKTGINQPDDFFVFKESEYPDAEVIDLR</sequence>
<evidence type="ECO:0008006" key="4">
    <source>
        <dbReference type="Google" id="ProtNLM"/>
    </source>
</evidence>
<organism evidence="2 3">
    <name type="scientific">Parabacteroides goldsteinii DSM 19448 = WAL 12034</name>
    <dbReference type="NCBI Taxonomy" id="927665"/>
    <lineage>
        <taxon>Bacteria</taxon>
        <taxon>Pseudomonadati</taxon>
        <taxon>Bacteroidota</taxon>
        <taxon>Bacteroidia</taxon>
        <taxon>Bacteroidales</taxon>
        <taxon>Tannerellaceae</taxon>
        <taxon>Parabacteroides</taxon>
    </lineage>
</organism>
<dbReference type="Proteomes" id="UP000033047">
    <property type="component" value="Unassembled WGS sequence"/>
</dbReference>
<dbReference type="STRING" id="927665.HMPREF1535_00449"/>
<dbReference type="Pfam" id="PF16584">
    <property type="entry name" value="LolA_2"/>
    <property type="match status" value="1"/>
</dbReference>
<dbReference type="EMBL" id="AQHV01000001">
    <property type="protein sequence ID" value="KKB60172.1"/>
    <property type="molecule type" value="Genomic_DNA"/>
</dbReference>
<dbReference type="InterPro" id="IPR029046">
    <property type="entry name" value="LolA/LolB/LppX"/>
</dbReference>
<dbReference type="AlphaFoldDB" id="A0A0F5JS20"/>
<dbReference type="InterPro" id="IPR004564">
    <property type="entry name" value="OM_lipoprot_carrier_LolA-like"/>
</dbReference>
<evidence type="ECO:0000313" key="3">
    <source>
        <dbReference type="Proteomes" id="UP000033047"/>
    </source>
</evidence>
<dbReference type="CDD" id="cd16325">
    <property type="entry name" value="LolA"/>
    <property type="match status" value="1"/>
</dbReference>
<protein>
    <recommendedName>
        <fullName evidence="4">Outer membrane lipoprotein carrier protein LolA</fullName>
    </recommendedName>
</protein>
<accession>A0A0F5JS20</accession>
<gene>
    <name evidence="2" type="ORF">HMPREF1535_00449</name>
</gene>
<dbReference type="RefSeq" id="WP_046145167.1">
    <property type="nucleotide sequence ID" value="NZ_KQ033912.1"/>
</dbReference>
<dbReference type="SUPFAM" id="SSF89392">
    <property type="entry name" value="Prokaryotic lipoproteins and lipoprotein localization factors"/>
    <property type="match status" value="1"/>
</dbReference>
<dbReference type="Gene3D" id="2.50.20.10">
    <property type="entry name" value="Lipoprotein localisation LolA/LolB/LppX"/>
    <property type="match status" value="1"/>
</dbReference>
<reference evidence="2 3" key="1">
    <citation type="submission" date="2013-04" db="EMBL/GenBank/DDBJ databases">
        <title>The Genome Sequence of Parabacteroides goldsteinii DSM 19448.</title>
        <authorList>
            <consortium name="The Broad Institute Genomics Platform"/>
            <person name="Earl A."/>
            <person name="Ward D."/>
            <person name="Feldgarden M."/>
            <person name="Gevers D."/>
            <person name="Martens E."/>
            <person name="Sakamoto M."/>
            <person name="Benno Y."/>
            <person name="Song Y."/>
            <person name="Liu C."/>
            <person name="Lee J."/>
            <person name="Bolanos M."/>
            <person name="Vaisanen M.L."/>
            <person name="Finegold S.M."/>
            <person name="Walker B."/>
            <person name="Young S."/>
            <person name="Zeng Q."/>
            <person name="Gargeya S."/>
            <person name="Fitzgerald M."/>
            <person name="Haas B."/>
            <person name="Abouelleil A."/>
            <person name="Allen A.W."/>
            <person name="Alvarado L."/>
            <person name="Arachchi H.M."/>
            <person name="Berlin A.M."/>
            <person name="Chapman S.B."/>
            <person name="Gainer-Dewar J."/>
            <person name="Goldberg J."/>
            <person name="Griggs A."/>
            <person name="Gujja S."/>
            <person name="Hansen M."/>
            <person name="Howarth C."/>
            <person name="Imamovic A."/>
            <person name="Ireland A."/>
            <person name="Larimer J."/>
            <person name="McCowan C."/>
            <person name="Murphy C."/>
            <person name="Pearson M."/>
            <person name="Poon T.W."/>
            <person name="Priest M."/>
            <person name="Roberts A."/>
            <person name="Saif S."/>
            <person name="Shea T."/>
            <person name="Sisk P."/>
            <person name="Sykes S."/>
            <person name="Wortman J."/>
            <person name="Nusbaum C."/>
            <person name="Birren B."/>
        </authorList>
    </citation>
    <scope>NUCLEOTIDE SEQUENCE [LARGE SCALE GENOMIC DNA]</scope>
    <source>
        <strain evidence="2 3">DSM 19448</strain>
    </source>
</reference>
<evidence type="ECO:0000313" key="2">
    <source>
        <dbReference type="EMBL" id="KKB60172.1"/>
    </source>
</evidence>